<evidence type="ECO:0000256" key="2">
    <source>
        <dbReference type="ARBA" id="ARBA00022448"/>
    </source>
</evidence>
<dbReference type="InterPro" id="IPR000711">
    <property type="entry name" value="ATPase_OSCP/dsu"/>
</dbReference>
<dbReference type="NCBIfam" id="NF004403">
    <property type="entry name" value="PRK05758.2-4"/>
    <property type="match status" value="1"/>
</dbReference>
<evidence type="ECO:0000256" key="6">
    <source>
        <dbReference type="ARBA" id="ARBA00023196"/>
    </source>
</evidence>
<evidence type="ECO:0000256" key="7">
    <source>
        <dbReference type="ARBA" id="ARBA00023310"/>
    </source>
</evidence>
<proteinExistence type="inferred from homology"/>
<comment type="function">
    <text evidence="8">This protein is part of the stalk that links CF(0) to CF(1). It either transmits conformational changes from CF(0) to CF(1) or is implicated in proton conduction.</text>
</comment>
<dbReference type="InterPro" id="IPR026015">
    <property type="entry name" value="ATP_synth_OSCP/delta_N_sf"/>
</dbReference>
<evidence type="ECO:0000256" key="3">
    <source>
        <dbReference type="ARBA" id="ARBA00022781"/>
    </source>
</evidence>
<dbReference type="Proteomes" id="UP000190285">
    <property type="component" value="Unassembled WGS sequence"/>
</dbReference>
<dbReference type="GO" id="GO:0046933">
    <property type="term" value="F:proton-transporting ATP synthase activity, rotational mechanism"/>
    <property type="evidence" value="ECO:0007669"/>
    <property type="project" value="UniProtKB-UniRule"/>
</dbReference>
<evidence type="ECO:0000313" key="9">
    <source>
        <dbReference type="EMBL" id="SKC56308.1"/>
    </source>
</evidence>
<comment type="similarity">
    <text evidence="8">Belongs to the ATPase delta chain family.</text>
</comment>
<keyword evidence="6 8" id="KW-0139">CF(1)</keyword>
<name>A0A1T5JYJ3_9FIRM</name>
<evidence type="ECO:0000256" key="8">
    <source>
        <dbReference type="HAMAP-Rule" id="MF_01416"/>
    </source>
</evidence>
<keyword evidence="5 8" id="KW-0472">Membrane</keyword>
<dbReference type="SUPFAM" id="SSF47928">
    <property type="entry name" value="N-terminal domain of the delta subunit of the F1F0-ATP synthase"/>
    <property type="match status" value="1"/>
</dbReference>
<evidence type="ECO:0000313" key="10">
    <source>
        <dbReference type="Proteomes" id="UP000190285"/>
    </source>
</evidence>
<keyword evidence="7 8" id="KW-0066">ATP synthesis</keyword>
<keyword evidence="3 8" id="KW-0375">Hydrogen ion transport</keyword>
<keyword evidence="4 8" id="KW-0406">Ion transport</keyword>
<dbReference type="InterPro" id="IPR020781">
    <property type="entry name" value="ATPase_OSCP/d_CS"/>
</dbReference>
<accession>A0A1T5JYJ3</accession>
<dbReference type="Pfam" id="PF00213">
    <property type="entry name" value="OSCP"/>
    <property type="match status" value="1"/>
</dbReference>
<dbReference type="EMBL" id="FUZT01000003">
    <property type="protein sequence ID" value="SKC56308.1"/>
    <property type="molecule type" value="Genomic_DNA"/>
</dbReference>
<dbReference type="PANTHER" id="PTHR11910">
    <property type="entry name" value="ATP SYNTHASE DELTA CHAIN"/>
    <property type="match status" value="1"/>
</dbReference>
<sequence length="180" mass="20667">MAKLVSKTYSEALFEVALEENKMDLFLDELSFVLETFEIHEDFYELFKTPLVKVDEKKEVIEKVFGDKLSKEMNNFLKIIIDKRRGHFIEQIKWSYEDMVNKHKGIVKAVAITAVPLKKEDKMILQNKLSSLTGKTVNLSNEIEESVVGGILIKIGDKVIDGTIKSRLEEMKESLSQIIV</sequence>
<comment type="function">
    <text evidence="8">F(1)F(0) ATP synthase produces ATP from ADP in the presence of a proton or sodium gradient. F-type ATPases consist of two structural domains, F(1) containing the extramembraneous catalytic core and F(0) containing the membrane proton channel, linked together by a central stalk and a peripheral stalk. During catalysis, ATP synthesis in the catalytic domain of F(1) is coupled via a rotary mechanism of the central stalk subunits to proton translocation.</text>
</comment>
<evidence type="ECO:0000256" key="1">
    <source>
        <dbReference type="ARBA" id="ARBA00004370"/>
    </source>
</evidence>
<comment type="subcellular location">
    <subcellularLocation>
        <location evidence="8">Cell membrane</location>
        <topology evidence="8">Peripheral membrane protein</topology>
    </subcellularLocation>
    <subcellularLocation>
        <location evidence="1">Membrane</location>
    </subcellularLocation>
</comment>
<organism evidence="9 10">
    <name type="scientific">Maledivibacter halophilus</name>
    <dbReference type="NCBI Taxonomy" id="36842"/>
    <lineage>
        <taxon>Bacteria</taxon>
        <taxon>Bacillati</taxon>
        <taxon>Bacillota</taxon>
        <taxon>Clostridia</taxon>
        <taxon>Peptostreptococcales</taxon>
        <taxon>Caminicellaceae</taxon>
        <taxon>Maledivibacter</taxon>
    </lineage>
</organism>
<evidence type="ECO:0000256" key="5">
    <source>
        <dbReference type="ARBA" id="ARBA00023136"/>
    </source>
</evidence>
<dbReference type="STRING" id="36842.SAMN02194393_01453"/>
<protein>
    <recommendedName>
        <fullName evidence="8">ATP synthase subunit delta</fullName>
    </recommendedName>
    <alternativeName>
        <fullName evidence="8">ATP synthase F(1) sector subunit delta</fullName>
    </alternativeName>
    <alternativeName>
        <fullName evidence="8">F-type ATPase subunit delta</fullName>
        <shortName evidence="8">F-ATPase subunit delta</shortName>
    </alternativeName>
</protein>
<dbReference type="RefSeq" id="WP_079490477.1">
    <property type="nucleotide sequence ID" value="NZ_FUZT01000003.1"/>
</dbReference>
<dbReference type="Gene3D" id="1.10.520.20">
    <property type="entry name" value="N-terminal domain of the delta subunit of the F1F0-ATP synthase"/>
    <property type="match status" value="1"/>
</dbReference>
<dbReference type="HAMAP" id="MF_01416">
    <property type="entry name" value="ATP_synth_delta_bact"/>
    <property type="match status" value="1"/>
</dbReference>
<reference evidence="10" key="1">
    <citation type="submission" date="2017-02" db="EMBL/GenBank/DDBJ databases">
        <authorList>
            <person name="Varghese N."/>
            <person name="Submissions S."/>
        </authorList>
    </citation>
    <scope>NUCLEOTIDE SEQUENCE [LARGE SCALE GENOMIC DNA]</scope>
    <source>
        <strain evidence="10">M1</strain>
    </source>
</reference>
<keyword evidence="10" id="KW-1185">Reference proteome</keyword>
<evidence type="ECO:0000256" key="4">
    <source>
        <dbReference type="ARBA" id="ARBA00023065"/>
    </source>
</evidence>
<keyword evidence="8" id="KW-1003">Cell membrane</keyword>
<dbReference type="PRINTS" id="PR00125">
    <property type="entry name" value="ATPASEDELTA"/>
</dbReference>
<dbReference type="NCBIfam" id="TIGR01145">
    <property type="entry name" value="ATP_synt_delta"/>
    <property type="match status" value="1"/>
</dbReference>
<dbReference type="AlphaFoldDB" id="A0A1T5JYJ3"/>
<dbReference type="GO" id="GO:0045259">
    <property type="term" value="C:proton-transporting ATP synthase complex"/>
    <property type="evidence" value="ECO:0007669"/>
    <property type="project" value="UniProtKB-KW"/>
</dbReference>
<dbReference type="GO" id="GO:0005886">
    <property type="term" value="C:plasma membrane"/>
    <property type="evidence" value="ECO:0007669"/>
    <property type="project" value="UniProtKB-SubCell"/>
</dbReference>
<keyword evidence="2 8" id="KW-0813">Transport</keyword>
<gene>
    <name evidence="8" type="primary">atpH</name>
    <name evidence="9" type="ORF">SAMN02194393_01453</name>
</gene>
<dbReference type="OrthoDB" id="9802471at2"/>
<dbReference type="PROSITE" id="PS00389">
    <property type="entry name" value="ATPASE_DELTA"/>
    <property type="match status" value="1"/>
</dbReference>